<dbReference type="SUPFAM" id="SSF53901">
    <property type="entry name" value="Thiolase-like"/>
    <property type="match status" value="1"/>
</dbReference>
<dbReference type="OrthoDB" id="3368027at2"/>
<keyword evidence="4" id="KW-1185">Reference proteome</keyword>
<dbReference type="Proteomes" id="UP000596130">
    <property type="component" value="Chromosome"/>
</dbReference>
<dbReference type="Proteomes" id="UP000187191">
    <property type="component" value="Chromosome"/>
</dbReference>
<evidence type="ECO:0000313" key="3">
    <source>
        <dbReference type="EMBL" id="QQC90605.1"/>
    </source>
</evidence>
<reference evidence="2 4" key="1">
    <citation type="submission" date="2016-05" db="EMBL/GenBank/DDBJ databases">
        <authorList>
            <person name="Gu J."/>
        </authorList>
    </citation>
    <scope>NUCLEOTIDE SEQUENCE [LARGE SCALE GENOMIC DNA]</scope>
    <source>
        <strain evidence="2 4">ACCC40021</strain>
    </source>
</reference>
<evidence type="ECO:0000256" key="1">
    <source>
        <dbReference type="SAM" id="MobiDB-lite"/>
    </source>
</evidence>
<evidence type="ECO:0000313" key="4">
    <source>
        <dbReference type="Proteomes" id="UP000187191"/>
    </source>
</evidence>
<dbReference type="GO" id="GO:0016747">
    <property type="term" value="F:acyltransferase activity, transferring groups other than amino-acyl groups"/>
    <property type="evidence" value="ECO:0007669"/>
    <property type="project" value="UniProtKB-ARBA"/>
</dbReference>
<dbReference type="EMBL" id="CP065959">
    <property type="protein sequence ID" value="QQC90605.1"/>
    <property type="molecule type" value="Genomic_DNA"/>
</dbReference>
<gene>
    <name evidence="2" type="ORF">A7J05_16555</name>
    <name evidence="3" type="ORF">I8755_20995</name>
</gene>
<reference evidence="3 5" key="2">
    <citation type="submission" date="2020-12" db="EMBL/GenBank/DDBJ databases">
        <title>Identification and biosynthesis of polyene macrolides produced by Streptomyces alfalfae Men-myco-93-63.</title>
        <authorList>
            <person name="Liu D."/>
            <person name="Li Y."/>
            <person name="Liu L."/>
            <person name="Han X."/>
            <person name="Shen F."/>
        </authorList>
    </citation>
    <scope>NUCLEOTIDE SEQUENCE [LARGE SCALE GENOMIC DNA]</scope>
    <source>
        <strain evidence="3 5">Men-myco-93-63</strain>
    </source>
</reference>
<feature type="region of interest" description="Disordered" evidence="1">
    <location>
        <begin position="1"/>
        <end position="20"/>
    </location>
</feature>
<accession>A0A1P8THT3</accession>
<sequence>MFRTTAPVRRRGAGHAPDPATAVPRLVRAAWRTASGPGRAYDPAEVHEDFLQEAADPYGVEFRRDLFAASGRRTSVELADAALRGLGPLDGDEAPEVVVVAYATPDFEHGELVAAYLKHHLPGEPLAFAVSDQGVLAPFTALRVGVEYARRGGLRRVLLVVVDQSSQPYEMPSSGRDAVAEDSAVALLLAWDGGQEASLGGFGLGPADRTAPPPGEVVRPLPGLPCTGVWAALLSGTPASGPAVLADLDESRGQAAYCTVDVGEWRADAGTR</sequence>
<dbReference type="EMBL" id="CP015588">
    <property type="protein sequence ID" value="APY87129.1"/>
    <property type="molecule type" value="Genomic_DNA"/>
</dbReference>
<evidence type="ECO:0000313" key="2">
    <source>
        <dbReference type="EMBL" id="APY87129.1"/>
    </source>
</evidence>
<organism evidence="3 5">
    <name type="scientific">Streptomyces alfalfae</name>
    <dbReference type="NCBI Taxonomy" id="1642299"/>
    <lineage>
        <taxon>Bacteria</taxon>
        <taxon>Bacillati</taxon>
        <taxon>Actinomycetota</taxon>
        <taxon>Actinomycetes</taxon>
        <taxon>Kitasatosporales</taxon>
        <taxon>Streptomycetaceae</taxon>
        <taxon>Streptomyces</taxon>
    </lineage>
</organism>
<proteinExistence type="predicted"/>
<dbReference type="Gene3D" id="3.40.47.10">
    <property type="match status" value="1"/>
</dbReference>
<dbReference type="RefSeq" id="WP_076685149.1">
    <property type="nucleotide sequence ID" value="NZ_CP015588.1"/>
</dbReference>
<dbReference type="KEGG" id="ssia:A7J05_16555"/>
<evidence type="ECO:0008006" key="6">
    <source>
        <dbReference type="Google" id="ProtNLM"/>
    </source>
</evidence>
<dbReference type="InterPro" id="IPR016039">
    <property type="entry name" value="Thiolase-like"/>
</dbReference>
<protein>
    <recommendedName>
        <fullName evidence="6">3-oxoacyl-ACP synthase</fullName>
    </recommendedName>
</protein>
<name>A0A1P8THT3_9ACTN</name>
<evidence type="ECO:0000313" key="5">
    <source>
        <dbReference type="Proteomes" id="UP000596130"/>
    </source>
</evidence>
<dbReference type="AlphaFoldDB" id="A0A1P8THT3"/>